<accession>A0A8T0V038</accession>
<sequence length="221" mass="24450">MLREGRWIRPIRSPFPPPPRCPPSRGSTQRPSAPTTPPPSAPTRGPWGAGSGPSTPNARPLRPGAVIMKGAAERRPRRRPWRRRGRARRLPRARPRPPPAPPPRIPRPRRPLPCRCVAATIPSRGDAATPSSRRSRCLDLQPVGAVGAMAASLHFVGSSILWMRISVLAEAADRPELTPIDSLSVRIHVDLFEFSWNAGRFKGDPRESYRCDADKEGHLQR</sequence>
<evidence type="ECO:0000313" key="3">
    <source>
        <dbReference type="Proteomes" id="UP000823388"/>
    </source>
</evidence>
<reference evidence="2" key="1">
    <citation type="submission" date="2020-05" db="EMBL/GenBank/DDBJ databases">
        <title>WGS assembly of Panicum virgatum.</title>
        <authorList>
            <person name="Lovell J.T."/>
            <person name="Jenkins J."/>
            <person name="Shu S."/>
            <person name="Juenger T.E."/>
            <person name="Schmutz J."/>
        </authorList>
    </citation>
    <scope>NUCLEOTIDE SEQUENCE</scope>
    <source>
        <strain evidence="2">AP13</strain>
    </source>
</reference>
<dbReference type="EMBL" id="CM029041">
    <property type="protein sequence ID" value="KAG2629812.1"/>
    <property type="molecule type" value="Genomic_DNA"/>
</dbReference>
<evidence type="ECO:0000313" key="2">
    <source>
        <dbReference type="EMBL" id="KAG2629812.1"/>
    </source>
</evidence>
<gene>
    <name evidence="2" type="ORF">PVAP13_3KG211805</name>
</gene>
<feature type="compositionally biased region" description="Pro residues" evidence="1">
    <location>
        <begin position="13"/>
        <end position="22"/>
    </location>
</feature>
<keyword evidence="3" id="KW-1185">Reference proteome</keyword>
<comment type="caution">
    <text evidence="2">The sequence shown here is derived from an EMBL/GenBank/DDBJ whole genome shotgun (WGS) entry which is preliminary data.</text>
</comment>
<evidence type="ECO:0000256" key="1">
    <source>
        <dbReference type="SAM" id="MobiDB-lite"/>
    </source>
</evidence>
<feature type="region of interest" description="Disordered" evidence="1">
    <location>
        <begin position="1"/>
        <end position="111"/>
    </location>
</feature>
<dbReference type="AlphaFoldDB" id="A0A8T0V038"/>
<name>A0A8T0V038_PANVG</name>
<proteinExistence type="predicted"/>
<organism evidence="2 3">
    <name type="scientific">Panicum virgatum</name>
    <name type="common">Blackwell switchgrass</name>
    <dbReference type="NCBI Taxonomy" id="38727"/>
    <lineage>
        <taxon>Eukaryota</taxon>
        <taxon>Viridiplantae</taxon>
        <taxon>Streptophyta</taxon>
        <taxon>Embryophyta</taxon>
        <taxon>Tracheophyta</taxon>
        <taxon>Spermatophyta</taxon>
        <taxon>Magnoliopsida</taxon>
        <taxon>Liliopsida</taxon>
        <taxon>Poales</taxon>
        <taxon>Poaceae</taxon>
        <taxon>PACMAD clade</taxon>
        <taxon>Panicoideae</taxon>
        <taxon>Panicodae</taxon>
        <taxon>Paniceae</taxon>
        <taxon>Panicinae</taxon>
        <taxon>Panicum</taxon>
        <taxon>Panicum sect. Hiantes</taxon>
    </lineage>
</organism>
<protein>
    <submittedName>
        <fullName evidence="2">Uncharacterized protein</fullName>
    </submittedName>
</protein>
<feature type="compositionally biased region" description="Pro residues" evidence="1">
    <location>
        <begin position="96"/>
        <end position="105"/>
    </location>
</feature>
<dbReference type="Proteomes" id="UP000823388">
    <property type="component" value="Chromosome 3K"/>
</dbReference>
<feature type="compositionally biased region" description="Basic residues" evidence="1">
    <location>
        <begin position="75"/>
        <end position="95"/>
    </location>
</feature>